<proteinExistence type="predicted"/>
<comment type="caution">
    <text evidence="2">The sequence shown here is derived from an EMBL/GenBank/DDBJ whole genome shotgun (WGS) entry which is preliminary data.</text>
</comment>
<feature type="domain" description="SCP" evidence="1">
    <location>
        <begin position="47"/>
        <end position="193"/>
    </location>
</feature>
<dbReference type="Gene3D" id="3.40.33.10">
    <property type="entry name" value="CAP"/>
    <property type="match status" value="1"/>
</dbReference>
<dbReference type="InterPro" id="IPR014044">
    <property type="entry name" value="CAP_dom"/>
</dbReference>
<dbReference type="PANTHER" id="PTHR31157">
    <property type="entry name" value="SCP DOMAIN-CONTAINING PROTEIN"/>
    <property type="match status" value="1"/>
</dbReference>
<dbReference type="PANTHER" id="PTHR31157:SF1">
    <property type="entry name" value="SCP DOMAIN-CONTAINING PROTEIN"/>
    <property type="match status" value="1"/>
</dbReference>
<organism evidence="2 3">
    <name type="scientific">Rubrivirga marina</name>
    <dbReference type="NCBI Taxonomy" id="1196024"/>
    <lineage>
        <taxon>Bacteria</taxon>
        <taxon>Pseudomonadati</taxon>
        <taxon>Rhodothermota</taxon>
        <taxon>Rhodothermia</taxon>
        <taxon>Rhodothermales</taxon>
        <taxon>Rubricoccaceae</taxon>
        <taxon>Rubrivirga</taxon>
    </lineage>
</organism>
<dbReference type="CDD" id="cd05379">
    <property type="entry name" value="CAP_bacterial"/>
    <property type="match status" value="1"/>
</dbReference>
<keyword evidence="3" id="KW-1185">Reference proteome</keyword>
<dbReference type="RefSeq" id="WP_095511037.1">
    <property type="nucleotide sequence ID" value="NZ_MQWD01000001.1"/>
</dbReference>
<dbReference type="Proteomes" id="UP000216339">
    <property type="component" value="Unassembled WGS sequence"/>
</dbReference>
<reference evidence="2 3" key="1">
    <citation type="submission" date="2016-11" db="EMBL/GenBank/DDBJ databases">
        <title>Study of marine rhodopsin-containing bacteria.</title>
        <authorList>
            <person name="Yoshizawa S."/>
            <person name="Kumagai Y."/>
            <person name="Kogure K."/>
        </authorList>
    </citation>
    <scope>NUCLEOTIDE SEQUENCE [LARGE SCALE GENOMIC DNA]</scope>
    <source>
        <strain evidence="2 3">SAORIC-28</strain>
    </source>
</reference>
<sequence>MRWLTLLCLLTGCVLPTPEADRGARAPGRADDRPDLGGLADEVHQEANAARRSSSEAPLRWSDALAAVARDHSRDMASRGYFDHVSPEGATAQDRALARGVDCRVDLRGGRSRVGVSENLYQGWRYGRVWTRQTADGATRTYEWLSANEIARQTVGGWLDSPGHRRNLLDRVSTAHGIGVAVDREDRIYVTQVLC</sequence>
<accession>A0A271J278</accession>
<protein>
    <recommendedName>
        <fullName evidence="1">SCP domain-containing protein</fullName>
    </recommendedName>
</protein>
<name>A0A271J278_9BACT</name>
<dbReference type="EMBL" id="MQWD01000001">
    <property type="protein sequence ID" value="PAP77368.1"/>
    <property type="molecule type" value="Genomic_DNA"/>
</dbReference>
<dbReference type="SUPFAM" id="SSF55797">
    <property type="entry name" value="PR-1-like"/>
    <property type="match status" value="1"/>
</dbReference>
<gene>
    <name evidence="2" type="ORF">BSZ37_13455</name>
</gene>
<dbReference type="OrthoDB" id="982527at2"/>
<dbReference type="Pfam" id="PF00188">
    <property type="entry name" value="CAP"/>
    <property type="match status" value="1"/>
</dbReference>
<evidence type="ECO:0000313" key="2">
    <source>
        <dbReference type="EMBL" id="PAP77368.1"/>
    </source>
</evidence>
<evidence type="ECO:0000313" key="3">
    <source>
        <dbReference type="Proteomes" id="UP000216339"/>
    </source>
</evidence>
<dbReference type="AlphaFoldDB" id="A0A271J278"/>
<evidence type="ECO:0000259" key="1">
    <source>
        <dbReference type="Pfam" id="PF00188"/>
    </source>
</evidence>
<dbReference type="InterPro" id="IPR035940">
    <property type="entry name" value="CAP_sf"/>
</dbReference>